<gene>
    <name evidence="2" type="ORF">K458DRAFT_240527</name>
</gene>
<dbReference type="Pfam" id="PF24494">
    <property type="entry name" value="DUF7587"/>
    <property type="match status" value="1"/>
</dbReference>
<dbReference type="Proteomes" id="UP000799291">
    <property type="component" value="Unassembled WGS sequence"/>
</dbReference>
<evidence type="ECO:0000313" key="3">
    <source>
        <dbReference type="Proteomes" id="UP000799291"/>
    </source>
</evidence>
<reference evidence="2" key="1">
    <citation type="journal article" date="2020" name="Stud. Mycol.">
        <title>101 Dothideomycetes genomes: a test case for predicting lifestyles and emergence of pathogens.</title>
        <authorList>
            <person name="Haridas S."/>
            <person name="Albert R."/>
            <person name="Binder M."/>
            <person name="Bloem J."/>
            <person name="Labutti K."/>
            <person name="Salamov A."/>
            <person name="Andreopoulos B."/>
            <person name="Baker S."/>
            <person name="Barry K."/>
            <person name="Bills G."/>
            <person name="Bluhm B."/>
            <person name="Cannon C."/>
            <person name="Castanera R."/>
            <person name="Culley D."/>
            <person name="Daum C."/>
            <person name="Ezra D."/>
            <person name="Gonzalez J."/>
            <person name="Henrissat B."/>
            <person name="Kuo A."/>
            <person name="Liang C."/>
            <person name="Lipzen A."/>
            <person name="Lutzoni F."/>
            <person name="Magnuson J."/>
            <person name="Mondo S."/>
            <person name="Nolan M."/>
            <person name="Ohm R."/>
            <person name="Pangilinan J."/>
            <person name="Park H.-J."/>
            <person name="Ramirez L."/>
            <person name="Alfaro M."/>
            <person name="Sun H."/>
            <person name="Tritt A."/>
            <person name="Yoshinaga Y."/>
            <person name="Zwiers L.-H."/>
            <person name="Turgeon B."/>
            <person name="Goodwin S."/>
            <person name="Spatafora J."/>
            <person name="Crous P."/>
            <person name="Grigoriev I."/>
        </authorList>
    </citation>
    <scope>NUCLEOTIDE SEQUENCE</scope>
    <source>
        <strain evidence="2">CBS 122367</strain>
    </source>
</reference>
<feature type="non-terminal residue" evidence="2">
    <location>
        <position position="1"/>
    </location>
</feature>
<evidence type="ECO:0000313" key="2">
    <source>
        <dbReference type="EMBL" id="KAF2683317.1"/>
    </source>
</evidence>
<dbReference type="OrthoDB" id="5295996at2759"/>
<proteinExistence type="predicted"/>
<dbReference type="AlphaFoldDB" id="A0A6G1IYI6"/>
<name>A0A6G1IYI6_9PLEO</name>
<feature type="domain" description="DUF7587" evidence="1">
    <location>
        <begin position="6"/>
        <end position="144"/>
    </location>
</feature>
<evidence type="ECO:0000259" key="1">
    <source>
        <dbReference type="Pfam" id="PF24494"/>
    </source>
</evidence>
<organism evidence="2 3">
    <name type="scientific">Lentithecium fluviatile CBS 122367</name>
    <dbReference type="NCBI Taxonomy" id="1168545"/>
    <lineage>
        <taxon>Eukaryota</taxon>
        <taxon>Fungi</taxon>
        <taxon>Dikarya</taxon>
        <taxon>Ascomycota</taxon>
        <taxon>Pezizomycotina</taxon>
        <taxon>Dothideomycetes</taxon>
        <taxon>Pleosporomycetidae</taxon>
        <taxon>Pleosporales</taxon>
        <taxon>Massarineae</taxon>
        <taxon>Lentitheciaceae</taxon>
        <taxon>Lentithecium</taxon>
    </lineage>
</organism>
<sequence length="227" mass="25983">LRKNNVPRYLFRCWSSHSGGGRSVSINSAKLIMPAGFLAKTMKHDMYTMGESEVIDMIRDHYFGRDTLSGFSSWTASLSLVMLYADYKTKSNPWEKHVHVSVIDTRELGDEVLVWHVPHLARHLDCRIAEETAVHEYLAYGVISGKGYMAVPFEKIMEKGLVDIYPEISGTRRNWSGWELRKAMFKEEARSMTQQEVEVARTIAKLFGARFVLVISVALVSIRPRPW</sequence>
<accession>A0A6G1IYI6</accession>
<dbReference type="InterPro" id="IPR056009">
    <property type="entry name" value="DUF7587"/>
</dbReference>
<feature type="non-terminal residue" evidence="2">
    <location>
        <position position="227"/>
    </location>
</feature>
<keyword evidence="3" id="KW-1185">Reference proteome</keyword>
<protein>
    <recommendedName>
        <fullName evidence="1">DUF7587 domain-containing protein</fullName>
    </recommendedName>
</protein>
<dbReference type="EMBL" id="MU005584">
    <property type="protein sequence ID" value="KAF2683317.1"/>
    <property type="molecule type" value="Genomic_DNA"/>
</dbReference>